<dbReference type="EMBL" id="MUKB01000083">
    <property type="protein sequence ID" value="OPX17744.1"/>
    <property type="molecule type" value="Genomic_DNA"/>
</dbReference>
<proteinExistence type="predicted"/>
<dbReference type="InterPro" id="IPR006083">
    <property type="entry name" value="PRK/URK"/>
</dbReference>
<dbReference type="Proteomes" id="UP000191663">
    <property type="component" value="Unassembled WGS sequence"/>
</dbReference>
<name>A0A1V4QEI5_UNCW3</name>
<dbReference type="CDD" id="cd02028">
    <property type="entry name" value="UMPK_like"/>
    <property type="match status" value="1"/>
</dbReference>
<evidence type="ECO:0000259" key="1">
    <source>
        <dbReference type="SMART" id="SM00382"/>
    </source>
</evidence>
<dbReference type="InterPro" id="IPR018163">
    <property type="entry name" value="Thr/Ala-tRNA-synth_IIc_edit"/>
</dbReference>
<feature type="domain" description="AAA+ ATPase" evidence="1">
    <location>
        <begin position="230"/>
        <end position="390"/>
    </location>
</feature>
<dbReference type="GO" id="GO:0016301">
    <property type="term" value="F:kinase activity"/>
    <property type="evidence" value="ECO:0007669"/>
    <property type="project" value="InterPro"/>
</dbReference>
<organism evidence="2 3">
    <name type="scientific">candidate division WOR-3 bacterium 4484_100</name>
    <dbReference type="NCBI Taxonomy" id="1936077"/>
    <lineage>
        <taxon>Bacteria</taxon>
        <taxon>Bacteria division WOR-3</taxon>
    </lineage>
</organism>
<dbReference type="PANTHER" id="PTHR10285">
    <property type="entry name" value="URIDINE KINASE"/>
    <property type="match status" value="1"/>
</dbReference>
<evidence type="ECO:0000313" key="2">
    <source>
        <dbReference type="EMBL" id="OPX17744.1"/>
    </source>
</evidence>
<dbReference type="GO" id="GO:0005524">
    <property type="term" value="F:ATP binding"/>
    <property type="evidence" value="ECO:0007669"/>
    <property type="project" value="InterPro"/>
</dbReference>
<reference evidence="3" key="1">
    <citation type="submission" date="2017-01" db="EMBL/GenBank/DDBJ databases">
        <title>Novel pathways for hydrocarbon cycling and metabolic interdependencies in hydrothermal sediment communities.</title>
        <authorList>
            <person name="Dombrowski N."/>
            <person name="Seitz K."/>
            <person name="Teske A."/>
            <person name="Baker B."/>
        </authorList>
    </citation>
    <scope>NUCLEOTIDE SEQUENCE [LARGE SCALE GENOMIC DNA]</scope>
</reference>
<dbReference type="Gene3D" id="3.30.980.10">
    <property type="entry name" value="Threonyl-trna Synthetase, Chain A, domain 2"/>
    <property type="match status" value="1"/>
</dbReference>
<accession>A0A1V4QEI5</accession>
<comment type="caution">
    <text evidence="2">The sequence shown here is derived from an EMBL/GenBank/DDBJ whole genome shotgun (WGS) entry which is preliminary data.</text>
</comment>
<dbReference type="InterPro" id="IPR027417">
    <property type="entry name" value="P-loop_NTPase"/>
</dbReference>
<dbReference type="SUPFAM" id="SSF55186">
    <property type="entry name" value="ThrRS/AlaRS common domain"/>
    <property type="match status" value="1"/>
</dbReference>
<dbReference type="InterPro" id="IPR003593">
    <property type="entry name" value="AAA+_ATPase"/>
</dbReference>
<dbReference type="Pfam" id="PF00485">
    <property type="entry name" value="PRK"/>
    <property type="match status" value="1"/>
</dbReference>
<dbReference type="SUPFAM" id="SSF52540">
    <property type="entry name" value="P-loop containing nucleoside triphosphate hydrolases"/>
    <property type="match status" value="1"/>
</dbReference>
<evidence type="ECO:0000313" key="3">
    <source>
        <dbReference type="Proteomes" id="UP000191663"/>
    </source>
</evidence>
<sequence length="495" mass="57644">MFEQDIEGVEDLRRLNHWRSYQSTLSFILYTAIKKLYPKAKLRIEHSMSRGFYCLLNRRINQTDIKKIDKKMRQIIEMNLPINARVLQRSKAIKLFEKTALEDKVVLLKNIRIPQVTVYSLLDIYDIFLVPPFNTTGKASQFYLKKFAPGFVMVFPIWQDISRLPEYVPQPRLARIFSEHEEWAQILGVSDLGQLNYQIKKGTGSEIIKVSEALHEKKIVYIADQITKRNSRLVLIAGPSSAGKTTFTKRLAIQLLVNGIRPLSISTDDYFLPHSQTPKDKFGRLDFESINAVDIKLLNQHLHRILKGETVMIPRFNFITGRRNKGRSVYLEKNGVILLEGIHCLNDKLTHLIPASSKFKIYVSALTQLNIDDHNRISTTDTRMLRRIVRDTHYRGYRIQGVLRHWSSVRRGEEQNIYPFQEQADEMFNSALIYEPAVLKKFCLPILHRVKKSAPEYKEAKRLINFLNLFFELNDREVPSNSILREFIGGSSFIY</sequence>
<gene>
    <name evidence="2" type="ORF">BXT86_04860</name>
</gene>
<dbReference type="Gene3D" id="3.40.50.300">
    <property type="entry name" value="P-loop containing nucleotide triphosphate hydrolases"/>
    <property type="match status" value="1"/>
</dbReference>
<dbReference type="SMART" id="SM00382">
    <property type="entry name" value="AAA"/>
    <property type="match status" value="1"/>
</dbReference>
<dbReference type="AlphaFoldDB" id="A0A1V4QEI5"/>
<protein>
    <recommendedName>
        <fullName evidence="1">AAA+ ATPase domain-containing protein</fullName>
    </recommendedName>
</protein>